<accession>A0A976IJ24</accession>
<dbReference type="AlphaFoldDB" id="A0A976IJ24"/>
<name>A0A976IJ24_BRELC</name>
<comment type="caution">
    <text evidence="1">The sequence shown here is derived from an EMBL/GenBank/DDBJ whole genome shotgun (WGS) entry which is preliminary data.</text>
</comment>
<keyword evidence="2" id="KW-1185">Reference proteome</keyword>
<dbReference type="Proteomes" id="UP000294530">
    <property type="component" value="Unassembled WGS sequence"/>
</dbReference>
<dbReference type="GeneID" id="94350724"/>
<sequence>MFVNPPPRLLFLHEFLGGTVPGAFPGSVSCAMPMVTQVVFSLLESNTFWFTILVPTGCIMGSGQS</sequence>
<proteinExistence type="predicted"/>
<gene>
    <name evidence="1" type="ORF">CCR75_006989</name>
</gene>
<dbReference type="RefSeq" id="XP_067822189.1">
    <property type="nucleotide sequence ID" value="XM_067965053.1"/>
</dbReference>
<evidence type="ECO:0000313" key="2">
    <source>
        <dbReference type="Proteomes" id="UP000294530"/>
    </source>
</evidence>
<dbReference type="EMBL" id="SHOA02000037">
    <property type="protein sequence ID" value="TDH72690.1"/>
    <property type="molecule type" value="Genomic_DNA"/>
</dbReference>
<dbReference type="KEGG" id="blac:94350724"/>
<reference evidence="1 2" key="1">
    <citation type="journal article" date="2021" name="Genome Biol.">
        <title>AFLAP: assembly-free linkage analysis pipeline using k-mers from genome sequencing data.</title>
        <authorList>
            <person name="Fletcher K."/>
            <person name="Zhang L."/>
            <person name="Gil J."/>
            <person name="Han R."/>
            <person name="Cavanaugh K."/>
            <person name="Michelmore R."/>
        </authorList>
    </citation>
    <scope>NUCLEOTIDE SEQUENCE [LARGE SCALE GENOMIC DNA]</scope>
    <source>
        <strain evidence="1 2">SF5</strain>
    </source>
</reference>
<organism evidence="1 2">
    <name type="scientific">Bremia lactucae</name>
    <name type="common">Lettuce downy mildew</name>
    <dbReference type="NCBI Taxonomy" id="4779"/>
    <lineage>
        <taxon>Eukaryota</taxon>
        <taxon>Sar</taxon>
        <taxon>Stramenopiles</taxon>
        <taxon>Oomycota</taxon>
        <taxon>Peronosporomycetes</taxon>
        <taxon>Peronosporales</taxon>
        <taxon>Peronosporaceae</taxon>
        <taxon>Bremia</taxon>
    </lineage>
</organism>
<protein>
    <submittedName>
        <fullName evidence="1">Uncharacterized protein</fullName>
    </submittedName>
</protein>
<evidence type="ECO:0000313" key="1">
    <source>
        <dbReference type="EMBL" id="TDH72690.1"/>
    </source>
</evidence>